<evidence type="ECO:0000256" key="1">
    <source>
        <dbReference type="SAM" id="MobiDB-lite"/>
    </source>
</evidence>
<keyword evidence="3" id="KW-1185">Reference proteome</keyword>
<reference evidence="2" key="1">
    <citation type="submission" date="2023-06" db="EMBL/GenBank/DDBJ databases">
        <title>Draft Genome Sequences of Representative Paenibacillus Polymyxa, Bacillus cereus, Fictibacillus sp., and Brevibacillus agri Strains Isolated from Amazonian Dark Earth.</title>
        <authorList>
            <person name="Pellegrinetti T.A."/>
            <person name="Cunha I.C.M."/>
            <person name="Chaves M.G."/>
            <person name="Freitas A.S."/>
            <person name="Silva A.V.R."/>
            <person name="Tsai S.M."/>
            <person name="Mendes L.W."/>
        </authorList>
    </citation>
    <scope>NUCLEOTIDE SEQUENCE</scope>
    <source>
        <strain evidence="2">CENA-BCM004</strain>
    </source>
</reference>
<dbReference type="EMBL" id="JAUHLN010000005">
    <property type="protein sequence ID" value="MDN4075454.1"/>
    <property type="molecule type" value="Genomic_DNA"/>
</dbReference>
<dbReference type="RefSeq" id="WP_290401560.1">
    <property type="nucleotide sequence ID" value="NZ_JAUHLN010000005.1"/>
</dbReference>
<comment type="caution">
    <text evidence="2">The sequence shown here is derived from an EMBL/GenBank/DDBJ whole genome shotgun (WGS) entry which is preliminary data.</text>
</comment>
<protein>
    <submittedName>
        <fullName evidence="2">Uncharacterized protein</fullName>
    </submittedName>
</protein>
<feature type="region of interest" description="Disordered" evidence="1">
    <location>
        <begin position="1"/>
        <end position="28"/>
    </location>
</feature>
<feature type="compositionally biased region" description="Basic and acidic residues" evidence="1">
    <location>
        <begin position="17"/>
        <end position="28"/>
    </location>
</feature>
<accession>A0ABT8EC87</accession>
<evidence type="ECO:0000313" key="2">
    <source>
        <dbReference type="EMBL" id="MDN4075454.1"/>
    </source>
</evidence>
<dbReference type="Proteomes" id="UP001168694">
    <property type="component" value="Unassembled WGS sequence"/>
</dbReference>
<organism evidence="2 3">
    <name type="scientific">Fictibacillus terranigra</name>
    <dbReference type="NCBI Taxonomy" id="3058424"/>
    <lineage>
        <taxon>Bacteria</taxon>
        <taxon>Bacillati</taxon>
        <taxon>Bacillota</taxon>
        <taxon>Bacilli</taxon>
        <taxon>Bacillales</taxon>
        <taxon>Fictibacillaceae</taxon>
        <taxon>Fictibacillus</taxon>
    </lineage>
</organism>
<proteinExistence type="predicted"/>
<evidence type="ECO:0000313" key="3">
    <source>
        <dbReference type="Proteomes" id="UP001168694"/>
    </source>
</evidence>
<sequence length="46" mass="5321">MKKKGDDEMNVAAQKQKQTDRQKRLKASMDKLMKTNGKALERLSKN</sequence>
<gene>
    <name evidence="2" type="ORF">QYF49_21065</name>
</gene>
<name>A0ABT8EC87_9BACL</name>